<dbReference type="InterPro" id="IPR011324">
    <property type="entry name" value="Cytotoxic_necrot_fac-like_cat"/>
</dbReference>
<comment type="function">
    <text evidence="3">Probably deamidates glutamine residues to glutamate on methyl-accepting chemotaxis receptors (MCPs), playing an important role in chemotaxis.</text>
</comment>
<reference evidence="6" key="1">
    <citation type="submission" date="2019-04" db="EMBL/GenBank/DDBJ databases">
        <title>Complete genome sequence of Sphingomonas sp. W1-2-3.</title>
        <authorList>
            <person name="Im W.T."/>
        </authorList>
    </citation>
    <scope>NUCLEOTIDE SEQUENCE [LARGE SCALE GENOMIC DNA]</scope>
    <source>
        <strain evidence="6">W1-2-3</strain>
    </source>
</reference>
<keyword evidence="2 3" id="KW-0378">Hydrolase</keyword>
<accession>A0A4D7CC09</accession>
<dbReference type="GO" id="GO:0050568">
    <property type="term" value="F:protein-glutamine glutaminase activity"/>
    <property type="evidence" value="ECO:0007669"/>
    <property type="project" value="UniProtKB-UniRule"/>
</dbReference>
<keyword evidence="5" id="KW-0675">Receptor</keyword>
<evidence type="ECO:0000256" key="1">
    <source>
        <dbReference type="ARBA" id="ARBA00022500"/>
    </source>
</evidence>
<evidence type="ECO:0000256" key="4">
    <source>
        <dbReference type="SAM" id="MobiDB-lite"/>
    </source>
</evidence>
<keyword evidence="1 3" id="KW-0145">Chemotaxis</keyword>
<dbReference type="EC" id="3.5.1.44" evidence="3"/>
<name>A0A4D7CC09_9SPHN</name>
<dbReference type="Proteomes" id="UP000298714">
    <property type="component" value="Chromosome"/>
</dbReference>
<comment type="catalytic activity">
    <reaction evidence="3">
        <text>L-glutaminyl-[protein] + H2O = L-glutamyl-[protein] + NH4(+)</text>
        <dbReference type="Rhea" id="RHEA:16441"/>
        <dbReference type="Rhea" id="RHEA-COMP:10207"/>
        <dbReference type="Rhea" id="RHEA-COMP:10208"/>
        <dbReference type="ChEBI" id="CHEBI:15377"/>
        <dbReference type="ChEBI" id="CHEBI:28938"/>
        <dbReference type="ChEBI" id="CHEBI:29973"/>
        <dbReference type="ChEBI" id="CHEBI:30011"/>
        <dbReference type="EC" id="3.5.1.44"/>
    </reaction>
</comment>
<dbReference type="GO" id="GO:0006935">
    <property type="term" value="P:chemotaxis"/>
    <property type="evidence" value="ECO:0007669"/>
    <property type="project" value="UniProtKB-UniRule"/>
</dbReference>
<dbReference type="KEGG" id="hgn:E6W36_07885"/>
<evidence type="ECO:0000313" key="5">
    <source>
        <dbReference type="EMBL" id="QCI79492.1"/>
    </source>
</evidence>
<protein>
    <recommendedName>
        <fullName evidence="3">Probable chemoreceptor glutamine deamidase CheD</fullName>
        <ecNumber evidence="3">3.5.1.44</ecNumber>
    </recommendedName>
</protein>
<proteinExistence type="inferred from homology"/>
<gene>
    <name evidence="3" type="primary">cheD</name>
    <name evidence="5" type="ORF">E6W36_07885</name>
</gene>
<organism evidence="5 6">
    <name type="scientific">Hankyongella ginsenosidimutans</name>
    <dbReference type="NCBI Taxonomy" id="1763828"/>
    <lineage>
        <taxon>Bacteria</taxon>
        <taxon>Pseudomonadati</taxon>
        <taxon>Pseudomonadota</taxon>
        <taxon>Alphaproteobacteria</taxon>
        <taxon>Sphingomonadales</taxon>
        <taxon>Sphingomonadaceae</taxon>
        <taxon>Hankyongella</taxon>
    </lineage>
</organism>
<comment type="similarity">
    <text evidence="3">Belongs to the CheD family.</text>
</comment>
<dbReference type="SUPFAM" id="SSF64438">
    <property type="entry name" value="CNF1/YfiH-like putative cysteine hydrolases"/>
    <property type="match status" value="1"/>
</dbReference>
<dbReference type="PANTHER" id="PTHR35147:SF2">
    <property type="entry name" value="CHEMORECEPTOR GLUTAMINE DEAMIDASE CHED-RELATED"/>
    <property type="match status" value="1"/>
</dbReference>
<evidence type="ECO:0000256" key="3">
    <source>
        <dbReference type="HAMAP-Rule" id="MF_01440"/>
    </source>
</evidence>
<dbReference type="InterPro" id="IPR038592">
    <property type="entry name" value="CheD-like_sf"/>
</dbReference>
<dbReference type="Pfam" id="PF03975">
    <property type="entry name" value="CheD"/>
    <property type="match status" value="1"/>
</dbReference>
<dbReference type="CDD" id="cd16352">
    <property type="entry name" value="CheD"/>
    <property type="match status" value="1"/>
</dbReference>
<dbReference type="AlphaFoldDB" id="A0A4D7CC09"/>
<dbReference type="PANTHER" id="PTHR35147">
    <property type="entry name" value="CHEMORECEPTOR GLUTAMINE DEAMIDASE CHED-RELATED"/>
    <property type="match status" value="1"/>
</dbReference>
<evidence type="ECO:0000313" key="6">
    <source>
        <dbReference type="Proteomes" id="UP000298714"/>
    </source>
</evidence>
<dbReference type="Gene3D" id="3.30.1330.200">
    <property type="match status" value="1"/>
</dbReference>
<dbReference type="EMBL" id="CP039704">
    <property type="protein sequence ID" value="QCI79492.1"/>
    <property type="molecule type" value="Genomic_DNA"/>
</dbReference>
<dbReference type="HAMAP" id="MF_01440">
    <property type="entry name" value="CheD"/>
    <property type="match status" value="1"/>
</dbReference>
<keyword evidence="6" id="KW-1185">Reference proteome</keyword>
<sequence>MGQSTDLCRLGALRFARSLRHEAQSAHSRAPHGPGRPAEASDERQDAGQGHPRAAREMQLSNDPDALLVTTLGSCVSACVRDPRTGYGGMNHFMLPLSRDDLGTWGGVSRSLRYGNHAMESLINQILRTGCARQALEIKLFGGGNVMQGRTDIGHNNARFVLEYIENEALKVAAADLGGMNARRIYYAPATGSVKRLLLRRRQDGHTVQDIEKNYQQRLQILEEDTDDNIELFAD</sequence>
<evidence type="ECO:0000256" key="2">
    <source>
        <dbReference type="ARBA" id="ARBA00022801"/>
    </source>
</evidence>
<feature type="region of interest" description="Disordered" evidence="4">
    <location>
        <begin position="20"/>
        <end position="54"/>
    </location>
</feature>
<dbReference type="InterPro" id="IPR005659">
    <property type="entry name" value="Chemorcpt_Glu_NH3ase_CheD"/>
</dbReference>